<feature type="coiled-coil region" evidence="1">
    <location>
        <begin position="406"/>
        <end position="440"/>
    </location>
</feature>
<keyword evidence="1" id="KW-0175">Coiled coil</keyword>
<reference evidence="3" key="1">
    <citation type="submission" date="2021-01" db="EMBL/GenBank/DDBJ databases">
        <authorList>
            <person name="Corre E."/>
            <person name="Pelletier E."/>
            <person name="Niang G."/>
            <person name="Scheremetjew M."/>
            <person name="Finn R."/>
            <person name="Kale V."/>
            <person name="Holt S."/>
            <person name="Cochrane G."/>
            <person name="Meng A."/>
            <person name="Brown T."/>
            <person name="Cohen L."/>
        </authorList>
    </citation>
    <scope>NUCLEOTIDE SEQUENCE</scope>
    <source>
        <strain evidence="3">CCMP127</strain>
    </source>
</reference>
<feature type="region of interest" description="Disordered" evidence="2">
    <location>
        <begin position="330"/>
        <end position="356"/>
    </location>
</feature>
<organism evidence="3">
    <name type="scientific">Amphora coffeiformis</name>
    <dbReference type="NCBI Taxonomy" id="265554"/>
    <lineage>
        <taxon>Eukaryota</taxon>
        <taxon>Sar</taxon>
        <taxon>Stramenopiles</taxon>
        <taxon>Ochrophyta</taxon>
        <taxon>Bacillariophyta</taxon>
        <taxon>Bacillariophyceae</taxon>
        <taxon>Bacillariophycidae</taxon>
        <taxon>Thalassiophysales</taxon>
        <taxon>Catenulaceae</taxon>
        <taxon>Amphora</taxon>
    </lineage>
</organism>
<dbReference type="EMBL" id="HBIM01002928">
    <property type="protein sequence ID" value="CAE0404429.1"/>
    <property type="molecule type" value="Transcribed_RNA"/>
</dbReference>
<feature type="compositionally biased region" description="Low complexity" evidence="2">
    <location>
        <begin position="330"/>
        <end position="340"/>
    </location>
</feature>
<proteinExistence type="predicted"/>
<protein>
    <submittedName>
        <fullName evidence="3">Uncharacterized protein</fullName>
    </submittedName>
</protein>
<sequence>MDGLTLSSLENLQLQLVGQVEQALQFLDPMERLEYTLAVKFVPGLVEKESPIIVFLRTDGFNPLLAARRLAAYWKYRREIFGERWLLPMTMTGSGCLSVDDINFISTAYNVVFQRTPEDGLLFLLDDTRLTKSDNELVNTRIVFFYATLFTDYQTQVNGATVLFVVQSGSRPSLDLNPEGWRMIRNGLPMKFKQVLVARAHEPQQTGEGQQQLLDALVEQSAIAVQIKLQCFPEIVKAESLEGIAGQLESRGCQKNLVPRCLGGLFDYTQFMGWLRERLLLENSDLFSGGGMVPALTAQPPAENATTTSAAARAAASMAVLPNVSVNTSITSTDGESSSSVQARSSIPPLPGPARKKEAAAESSSSLTTSLITKVSTQVEDALPSGEPLDADAIRKRNALYSRRTYHKRKLEILSLEEQVKELKIKKEGLLRESHRLEALAKTALELITKV</sequence>
<dbReference type="EMBL" id="HBIM01002930">
    <property type="protein sequence ID" value="CAE0404432.1"/>
    <property type="molecule type" value="Transcribed_RNA"/>
</dbReference>
<evidence type="ECO:0000256" key="1">
    <source>
        <dbReference type="SAM" id="Coils"/>
    </source>
</evidence>
<evidence type="ECO:0000256" key="2">
    <source>
        <dbReference type="SAM" id="MobiDB-lite"/>
    </source>
</evidence>
<accession>A0A6S8IJB4</accession>
<dbReference type="AlphaFoldDB" id="A0A6S8IJB4"/>
<evidence type="ECO:0000313" key="3">
    <source>
        <dbReference type="EMBL" id="CAE0404429.1"/>
    </source>
</evidence>
<name>A0A6S8IJB4_9STRA</name>
<gene>
    <name evidence="3" type="ORF">ACOF00016_LOCUS2556</name>
    <name evidence="4" type="ORF">ACOF00016_LOCUS2558</name>
</gene>
<evidence type="ECO:0000313" key="4">
    <source>
        <dbReference type="EMBL" id="CAE0404432.1"/>
    </source>
</evidence>